<sequence length="340" mass="36604">MSRIVRFHEFGEADVLKIEERISPAPAAGEVLIGVEAVGVSWYDVLWRQNLANTLAQLPAGLGHELAGVVLAVGDGVNDVAVGDRVASFPGHSANRYPSYAEQVVLPRSSVARYPDNLSAQQAAVHYLPSMVGWFGFVELARLQPGETVLVTAASRCWGPYIVQMGKALGATVIAATAFAEDSEFLKQLGADHIILTEEQDLVSRVSKLTDGRGVNVVMDALGGPQMCLLGDAIAPRGRLILFDLQGGNETPFPACAAFQKNIQFFVHCIGNFTGKEELNIPQDQVAVAKAVQGINQLTADGLLKPLIDKVFSFDDVVEAHRYMETCPSRGRVLLELGDH</sequence>
<dbReference type="InterPro" id="IPR013154">
    <property type="entry name" value="ADH-like_N"/>
</dbReference>
<dbReference type="Proteomes" id="UP000307541">
    <property type="component" value="Unassembled WGS sequence"/>
</dbReference>
<organism evidence="4 5">
    <name type="scientific">Pseudomonas leptonychotis</name>
    <dbReference type="NCBI Taxonomy" id="2448482"/>
    <lineage>
        <taxon>Bacteria</taxon>
        <taxon>Pseudomonadati</taxon>
        <taxon>Pseudomonadota</taxon>
        <taxon>Gammaproteobacteria</taxon>
        <taxon>Pseudomonadales</taxon>
        <taxon>Pseudomonadaceae</taxon>
        <taxon>Pseudomonas</taxon>
    </lineage>
</organism>
<dbReference type="PANTHER" id="PTHR43677:SF4">
    <property type="entry name" value="QUINONE OXIDOREDUCTASE-LIKE PROTEIN 2"/>
    <property type="match status" value="1"/>
</dbReference>
<accession>A0A4T1ZZD6</accession>
<dbReference type="Gene3D" id="3.40.50.720">
    <property type="entry name" value="NAD(P)-binding Rossmann-like Domain"/>
    <property type="match status" value="1"/>
</dbReference>
<keyword evidence="2" id="KW-0862">Zinc</keyword>
<dbReference type="InterPro" id="IPR011032">
    <property type="entry name" value="GroES-like_sf"/>
</dbReference>
<dbReference type="SMART" id="SM00829">
    <property type="entry name" value="PKS_ER"/>
    <property type="match status" value="1"/>
</dbReference>
<dbReference type="GO" id="GO:0016616">
    <property type="term" value="F:oxidoreductase activity, acting on the CH-OH group of donors, NAD or NADP as acceptor"/>
    <property type="evidence" value="ECO:0007669"/>
    <property type="project" value="UniProtKB-ARBA"/>
</dbReference>
<comment type="caution">
    <text evidence="4">The sequence shown here is derived from an EMBL/GenBank/DDBJ whole genome shotgun (WGS) entry which is preliminary data.</text>
</comment>
<dbReference type="InterPro" id="IPR013149">
    <property type="entry name" value="ADH-like_C"/>
</dbReference>
<evidence type="ECO:0000256" key="1">
    <source>
        <dbReference type="ARBA" id="ARBA00023002"/>
    </source>
</evidence>
<dbReference type="OrthoDB" id="9805883at2"/>
<evidence type="ECO:0000256" key="2">
    <source>
        <dbReference type="RuleBase" id="RU361277"/>
    </source>
</evidence>
<keyword evidence="5" id="KW-1185">Reference proteome</keyword>
<dbReference type="PANTHER" id="PTHR43677">
    <property type="entry name" value="SHORT-CHAIN DEHYDROGENASE/REDUCTASE"/>
    <property type="match status" value="1"/>
</dbReference>
<evidence type="ECO:0000259" key="3">
    <source>
        <dbReference type="SMART" id="SM00829"/>
    </source>
</evidence>
<protein>
    <submittedName>
        <fullName evidence="4">Alcohol dehydrogenase</fullName>
    </submittedName>
</protein>
<name>A0A4T1ZZD6_9PSED</name>
<dbReference type="EMBL" id="RFLV01000002">
    <property type="protein sequence ID" value="TIH08181.1"/>
    <property type="molecule type" value="Genomic_DNA"/>
</dbReference>
<keyword evidence="2" id="KW-0479">Metal-binding</keyword>
<keyword evidence="1" id="KW-0560">Oxidoreductase</keyword>
<reference evidence="4 5" key="1">
    <citation type="submission" date="2018-10" db="EMBL/GenBank/DDBJ databases">
        <title>Pseudomonas leptonychotis sp. nov., isolated from Weddell seals in Antarctica.</title>
        <authorList>
            <person name="Novakova D."/>
            <person name="Svec P."/>
            <person name="Kralova S."/>
            <person name="Kristofova L."/>
            <person name="Zeman M."/>
            <person name="Pantucek R."/>
            <person name="Maslanova I."/>
            <person name="Sedlacek I."/>
        </authorList>
    </citation>
    <scope>NUCLEOTIDE SEQUENCE [LARGE SCALE GENOMIC DNA]</scope>
    <source>
        <strain evidence="4 5">CCM 8849</strain>
    </source>
</reference>
<evidence type="ECO:0000313" key="4">
    <source>
        <dbReference type="EMBL" id="TIH08181.1"/>
    </source>
</evidence>
<dbReference type="SUPFAM" id="SSF50129">
    <property type="entry name" value="GroES-like"/>
    <property type="match status" value="1"/>
</dbReference>
<proteinExistence type="inferred from homology"/>
<dbReference type="Pfam" id="PF00107">
    <property type="entry name" value="ADH_zinc_N"/>
    <property type="match status" value="1"/>
</dbReference>
<dbReference type="InterPro" id="IPR051397">
    <property type="entry name" value="Zn-ADH-like_protein"/>
</dbReference>
<dbReference type="Pfam" id="PF08240">
    <property type="entry name" value="ADH_N"/>
    <property type="match status" value="1"/>
</dbReference>
<dbReference type="InterPro" id="IPR002328">
    <property type="entry name" value="ADH_Zn_CS"/>
</dbReference>
<dbReference type="InterPro" id="IPR020843">
    <property type="entry name" value="ER"/>
</dbReference>
<feature type="domain" description="Enoyl reductase (ER)" evidence="3">
    <location>
        <begin position="11"/>
        <end position="335"/>
    </location>
</feature>
<dbReference type="AlphaFoldDB" id="A0A4T1ZZD6"/>
<dbReference type="Gene3D" id="3.90.180.10">
    <property type="entry name" value="Medium-chain alcohol dehydrogenases, catalytic domain"/>
    <property type="match status" value="1"/>
</dbReference>
<dbReference type="RefSeq" id="WP_136664661.1">
    <property type="nucleotide sequence ID" value="NZ_RFLV01000002.1"/>
</dbReference>
<gene>
    <name evidence="4" type="ORF">D8779_11725</name>
</gene>
<dbReference type="InterPro" id="IPR036291">
    <property type="entry name" value="NAD(P)-bd_dom_sf"/>
</dbReference>
<dbReference type="CDD" id="cd08268">
    <property type="entry name" value="MDR2"/>
    <property type="match status" value="1"/>
</dbReference>
<comment type="cofactor">
    <cofactor evidence="2">
        <name>Zn(2+)</name>
        <dbReference type="ChEBI" id="CHEBI:29105"/>
    </cofactor>
</comment>
<dbReference type="GO" id="GO:0008270">
    <property type="term" value="F:zinc ion binding"/>
    <property type="evidence" value="ECO:0007669"/>
    <property type="project" value="InterPro"/>
</dbReference>
<dbReference type="SUPFAM" id="SSF51735">
    <property type="entry name" value="NAD(P)-binding Rossmann-fold domains"/>
    <property type="match status" value="1"/>
</dbReference>
<comment type="similarity">
    <text evidence="2">Belongs to the zinc-containing alcohol dehydrogenase family.</text>
</comment>
<evidence type="ECO:0000313" key="5">
    <source>
        <dbReference type="Proteomes" id="UP000307541"/>
    </source>
</evidence>
<dbReference type="PROSITE" id="PS00059">
    <property type="entry name" value="ADH_ZINC"/>
    <property type="match status" value="1"/>
</dbReference>